<dbReference type="EMBL" id="JACOII010000061">
    <property type="protein sequence ID" value="MBI6550364.1"/>
    <property type="molecule type" value="Genomic_DNA"/>
</dbReference>
<dbReference type="Pfam" id="PF05638">
    <property type="entry name" value="T6SS_HCP"/>
    <property type="match status" value="1"/>
</dbReference>
<sequence length="161" mass="17997">MTEANYGYIQFEGIEGESGDSKHTNWTGFSNIGIQTINPSSIDGVSGLSAGTPQIDEIRIAFELEKAYITMRKFLLEGKHIKTTTIEIMKRGEAKDIVWQKIVLTNALIVYSSISISLNYSYCQLGIDFEKYEETYTGQKADGTADAAIKHGYDRYTNEIT</sequence>
<dbReference type="Gene3D" id="2.30.110.20">
    <property type="entry name" value="Hcp1-like"/>
    <property type="match status" value="1"/>
</dbReference>
<name>A0ABS0U910_9GAMM</name>
<protein>
    <submittedName>
        <fullName evidence="1">Type VI secretion system tube protein Hcp</fullName>
    </submittedName>
</protein>
<organism evidence="1 2">
    <name type="scientific">Xenorhabdus lircayensis</name>
    <dbReference type="NCBI Taxonomy" id="2763499"/>
    <lineage>
        <taxon>Bacteria</taxon>
        <taxon>Pseudomonadati</taxon>
        <taxon>Pseudomonadota</taxon>
        <taxon>Gammaproteobacteria</taxon>
        <taxon>Enterobacterales</taxon>
        <taxon>Morganellaceae</taxon>
        <taxon>Xenorhabdus</taxon>
    </lineage>
</organism>
<dbReference type="InterPro" id="IPR036624">
    <property type="entry name" value="Hcp1-lik_sf"/>
</dbReference>
<reference evidence="1 2" key="1">
    <citation type="submission" date="2020-08" db="EMBL/GenBank/DDBJ databases">
        <title>Description of Xenorhabdus lircayensis sp. nov., the symbiotic bacterium associated with the entomopathogenic nematode Steirnernema unicornum.</title>
        <authorList>
            <person name="Castaneda-Alvarez C."/>
            <person name="Prodan S."/>
            <person name="Zamorano A."/>
            <person name="San-Blas E."/>
            <person name="Aballay E."/>
        </authorList>
    </citation>
    <scope>NUCLEOTIDE SEQUENCE [LARGE SCALE GENOMIC DNA]</scope>
    <source>
        <strain evidence="1 2">VLS</strain>
    </source>
</reference>
<dbReference type="RefSeq" id="WP_198691132.1">
    <property type="nucleotide sequence ID" value="NZ_CAWPUD010000062.1"/>
</dbReference>
<accession>A0ABS0U910</accession>
<dbReference type="InterPro" id="IPR008514">
    <property type="entry name" value="T6SS_Hcp"/>
</dbReference>
<gene>
    <name evidence="1" type="ORF">H8A87_17115</name>
</gene>
<evidence type="ECO:0000313" key="1">
    <source>
        <dbReference type="EMBL" id="MBI6550364.1"/>
    </source>
</evidence>
<dbReference type="Proteomes" id="UP000696184">
    <property type="component" value="Unassembled WGS sequence"/>
</dbReference>
<keyword evidence="2" id="KW-1185">Reference proteome</keyword>
<dbReference type="SUPFAM" id="SSF141452">
    <property type="entry name" value="Hcp1-like"/>
    <property type="match status" value="1"/>
</dbReference>
<comment type="caution">
    <text evidence="1">The sequence shown here is derived from an EMBL/GenBank/DDBJ whole genome shotgun (WGS) entry which is preliminary data.</text>
</comment>
<evidence type="ECO:0000313" key="2">
    <source>
        <dbReference type="Proteomes" id="UP000696184"/>
    </source>
</evidence>
<proteinExistence type="predicted"/>